<dbReference type="Pfam" id="PF14032">
    <property type="entry name" value="PknH_C"/>
    <property type="match status" value="1"/>
</dbReference>
<evidence type="ECO:0000256" key="1">
    <source>
        <dbReference type="SAM" id="SignalP"/>
    </source>
</evidence>
<feature type="domain" description="PknH-like extracellular" evidence="2">
    <location>
        <begin position="39"/>
        <end position="222"/>
    </location>
</feature>
<accession>A0A117ICX1</accession>
<evidence type="ECO:0000313" key="3">
    <source>
        <dbReference type="EMBL" id="GAT00201.1"/>
    </source>
</evidence>
<dbReference type="AlphaFoldDB" id="A0A117ICX1"/>
<gene>
    <name evidence="3" type="ORF">RMCFA_0315</name>
</gene>
<proteinExistence type="predicted"/>
<dbReference type="RefSeq" id="WP_061262260.1">
    <property type="nucleotide sequence ID" value="NZ_BCSZ01000002.1"/>
</dbReference>
<organism evidence="3 4">
    <name type="scientific">Mycolicibacterium fortuitum subsp. acetamidolyticum</name>
    <dbReference type="NCBI Taxonomy" id="144550"/>
    <lineage>
        <taxon>Bacteria</taxon>
        <taxon>Bacillati</taxon>
        <taxon>Actinomycetota</taxon>
        <taxon>Actinomycetes</taxon>
        <taxon>Mycobacteriales</taxon>
        <taxon>Mycobacteriaceae</taxon>
        <taxon>Mycolicibacterium</taxon>
    </lineage>
</organism>
<reference evidence="4" key="2">
    <citation type="submission" date="2016-02" db="EMBL/GenBank/DDBJ databases">
        <title>Draft genome sequence of five rapidly growing Mycobacterium species.</title>
        <authorList>
            <person name="Katahira K."/>
            <person name="Gotou Y."/>
            <person name="Iida K."/>
            <person name="Ogura Y."/>
            <person name="Hayashi T."/>
        </authorList>
    </citation>
    <scope>NUCLEOTIDE SEQUENCE [LARGE SCALE GENOMIC DNA]</scope>
    <source>
        <strain evidence="4">JCM6368</strain>
    </source>
</reference>
<name>A0A117ICX1_MYCFO</name>
<reference evidence="3 4" key="1">
    <citation type="journal article" date="2016" name="Genome Announc.">
        <title>Draft Genome Sequences of Five Rapidly Growing Mycobacterium Species, M. thermoresistibile, M. fortuitum subsp. acetamidolyticum, M. canariasense, M. brisbanense, and M. novocastrense.</title>
        <authorList>
            <person name="Katahira K."/>
            <person name="Ogura Y."/>
            <person name="Gotoh Y."/>
            <person name="Hayashi T."/>
        </authorList>
    </citation>
    <scope>NUCLEOTIDE SEQUENCE [LARGE SCALE GENOMIC DNA]</scope>
    <source>
        <strain evidence="3 4">JCM6368</strain>
    </source>
</reference>
<keyword evidence="3" id="KW-0449">Lipoprotein</keyword>
<dbReference type="Proteomes" id="UP000069705">
    <property type="component" value="Unassembled WGS sequence"/>
</dbReference>
<dbReference type="PROSITE" id="PS51257">
    <property type="entry name" value="PROKAR_LIPOPROTEIN"/>
    <property type="match status" value="1"/>
</dbReference>
<dbReference type="InterPro" id="IPR026954">
    <property type="entry name" value="PknH-like_Extracell"/>
</dbReference>
<feature type="signal peptide" evidence="1">
    <location>
        <begin position="1"/>
        <end position="27"/>
    </location>
</feature>
<dbReference type="EMBL" id="BCSZ01000002">
    <property type="protein sequence ID" value="GAT00201.1"/>
    <property type="molecule type" value="Genomic_DNA"/>
</dbReference>
<dbReference type="Gene3D" id="3.40.1000.70">
    <property type="entry name" value="PknH-like extracellular domain"/>
    <property type="match status" value="1"/>
</dbReference>
<evidence type="ECO:0000259" key="2">
    <source>
        <dbReference type="Pfam" id="PF14032"/>
    </source>
</evidence>
<evidence type="ECO:0000313" key="4">
    <source>
        <dbReference type="Proteomes" id="UP000069705"/>
    </source>
</evidence>
<feature type="chain" id="PRO_5007148717" evidence="1">
    <location>
        <begin position="28"/>
        <end position="226"/>
    </location>
</feature>
<dbReference type="InterPro" id="IPR038232">
    <property type="entry name" value="PknH-like_Extracell_sf"/>
</dbReference>
<sequence>MVRKLVVLVLCAATAGCAVTTNGTVVAASTLGQAPPPLRSGALSGLLLSAGEVGSIMGARMSVVEPSDAMYTNEPLADGCLVWAGAERYNYQGSGWISVRDQRLVDRPDDADHIAYQAVVAFPDGLTAHDFYDSQVTGWAKCDDRRVDLHDAGDPNAHYWSLTEATDNDRILTITRAEEESTRGWSCQRALTAENNIVVDVRACMHHVNDQGSQIAWQIAEKVEQQ</sequence>
<protein>
    <submittedName>
        <fullName evidence="3">Lipoprotein LppH</fullName>
    </submittedName>
</protein>
<comment type="caution">
    <text evidence="3">The sequence shown here is derived from an EMBL/GenBank/DDBJ whole genome shotgun (WGS) entry which is preliminary data.</text>
</comment>
<keyword evidence="1" id="KW-0732">Signal</keyword>